<dbReference type="InterPro" id="IPR029052">
    <property type="entry name" value="Metallo-depent_PP-like"/>
</dbReference>
<evidence type="ECO:0000313" key="8">
    <source>
        <dbReference type="Proteomes" id="UP001596405"/>
    </source>
</evidence>
<dbReference type="EMBL" id="JBHSYQ010000001">
    <property type="protein sequence ID" value="MFC6996094.1"/>
    <property type="molecule type" value="Genomic_DNA"/>
</dbReference>
<evidence type="ECO:0000259" key="5">
    <source>
        <dbReference type="Pfam" id="PF18962"/>
    </source>
</evidence>
<keyword evidence="7" id="KW-0378">Hydrolase</keyword>
<reference evidence="8" key="1">
    <citation type="journal article" date="2019" name="Int. J. Syst. Evol. Microbiol.">
        <title>The Global Catalogue of Microorganisms (GCM) 10K type strain sequencing project: providing services to taxonomists for standard genome sequencing and annotation.</title>
        <authorList>
            <consortium name="The Broad Institute Genomics Platform"/>
            <consortium name="The Broad Institute Genome Sequencing Center for Infectious Disease"/>
            <person name="Wu L."/>
            <person name="Ma J."/>
        </authorList>
    </citation>
    <scope>NUCLEOTIDE SEQUENCE [LARGE SCALE GENOMIC DNA]</scope>
    <source>
        <strain evidence="8">CGMCC 4.7393</strain>
    </source>
</reference>
<dbReference type="InterPro" id="IPR026444">
    <property type="entry name" value="Secre_tail"/>
</dbReference>
<evidence type="ECO:0000259" key="4">
    <source>
        <dbReference type="Pfam" id="PF09992"/>
    </source>
</evidence>
<comment type="caution">
    <text evidence="7">The sequence shown here is derived from an EMBL/GenBank/DDBJ whole genome shotgun (WGS) entry which is preliminary data.</text>
</comment>
<feature type="domain" description="Calcineurin-like phosphoesterase" evidence="2">
    <location>
        <begin position="661"/>
        <end position="877"/>
    </location>
</feature>
<dbReference type="NCBIfam" id="TIGR04183">
    <property type="entry name" value="Por_Secre_tail"/>
    <property type="match status" value="1"/>
</dbReference>
<feature type="chain" id="PRO_5047107998" evidence="1">
    <location>
        <begin position="28"/>
        <end position="1814"/>
    </location>
</feature>
<evidence type="ECO:0000259" key="3">
    <source>
        <dbReference type="Pfam" id="PF07452"/>
    </source>
</evidence>
<accession>A0ABW2DEB9</accession>
<dbReference type="InterPro" id="IPR033803">
    <property type="entry name" value="CBD-like_Golvesin-Xly"/>
</dbReference>
<dbReference type="RefSeq" id="WP_066625846.1">
    <property type="nucleotide sequence ID" value="NZ_JBHSYQ010000001.1"/>
</dbReference>
<name>A0ABW2DEB9_9BACT</name>
<dbReference type="SUPFAM" id="SSF63829">
    <property type="entry name" value="Calcium-dependent phosphotriesterase"/>
    <property type="match status" value="1"/>
</dbReference>
<feature type="domain" description="Secretion system C-terminal sorting" evidence="5">
    <location>
        <begin position="1740"/>
        <end position="1811"/>
    </location>
</feature>
<dbReference type="Gene3D" id="3.60.21.10">
    <property type="match status" value="1"/>
</dbReference>
<protein>
    <submittedName>
        <fullName evidence="7">Phosphodiester glycosidase family protein</fullName>
    </submittedName>
</protein>
<feature type="signal peptide" evidence="1">
    <location>
        <begin position="1"/>
        <end position="27"/>
    </location>
</feature>
<dbReference type="InterPro" id="IPR004843">
    <property type="entry name" value="Calcineurin-like_PHP"/>
</dbReference>
<evidence type="ECO:0000259" key="2">
    <source>
        <dbReference type="Pfam" id="PF00149"/>
    </source>
</evidence>
<feature type="domain" description="Golvesin/Xly CBD-like" evidence="6">
    <location>
        <begin position="320"/>
        <end position="441"/>
    </location>
</feature>
<evidence type="ECO:0000313" key="7">
    <source>
        <dbReference type="EMBL" id="MFC6996094.1"/>
    </source>
</evidence>
<organism evidence="7 8">
    <name type="scientific">Rufibacter roseus</name>
    <dbReference type="NCBI Taxonomy" id="1567108"/>
    <lineage>
        <taxon>Bacteria</taxon>
        <taxon>Pseudomonadati</taxon>
        <taxon>Bacteroidota</taxon>
        <taxon>Cytophagia</taxon>
        <taxon>Cytophagales</taxon>
        <taxon>Hymenobacteraceae</taxon>
        <taxon>Rufibacter</taxon>
    </lineage>
</organism>
<dbReference type="Pfam" id="PF18962">
    <property type="entry name" value="Por_Secre_tail"/>
    <property type="match status" value="1"/>
</dbReference>
<feature type="domain" description="Phosphodiester glycosidase" evidence="4">
    <location>
        <begin position="100"/>
        <end position="306"/>
    </location>
</feature>
<dbReference type="Pfam" id="PF07452">
    <property type="entry name" value="CHRD"/>
    <property type="match status" value="1"/>
</dbReference>
<dbReference type="SUPFAM" id="SSF56300">
    <property type="entry name" value="Metallo-dependent phosphatases"/>
    <property type="match status" value="1"/>
</dbReference>
<dbReference type="PANTHER" id="PTHR40446">
    <property type="entry name" value="N-ACETYLGLUCOSAMINE-1-PHOSPHODIESTER ALPHA-N-ACETYLGLUCOSAMINIDASE"/>
    <property type="match status" value="1"/>
</dbReference>
<dbReference type="Pfam" id="PF00149">
    <property type="entry name" value="Metallophos"/>
    <property type="match status" value="1"/>
</dbReference>
<keyword evidence="7" id="KW-0326">Glycosidase</keyword>
<dbReference type="InterPro" id="IPR010895">
    <property type="entry name" value="CHRD"/>
</dbReference>
<proteinExistence type="predicted"/>
<sequence>MKKNLLPFRVCLLVLAWLLLASQSLHAQINLNWTKPAELNAGLPPSIQVFYSNTPVNGAVMKTYYALIDLNDPNIELKTGYTPGVKKTPNQWAAAETDPVYAVVNGGFFNTTTNHAQGTAVQNGQVLAINGKDNRTRSAFGVLPGNIADIAWIYHVGAENTMYEYPNPNPVSGFNQEPSATYPEGAQLWPATTALGAGPVIVHNGQIRMTKDEEGMWASGDNREPRTGIGRTADNKVILLVVEGRNPGISAGVTIPEMAQIFLGIGAEEAMNFDGGGSSALAIQGQNTIRPSDAGEQRAVPTALIVKRRTHVYDTENSAVYFERGDSWTESLNDGYYGPSRARYMATGDGSNFATYKLNNITPGRYEVKAWWVASSNRSTNTPYKIYKGGVAEPVVVRMNQTVNGGKFNLVGTFDLGPGDSIAIGNDAEGQYVIADAISLEKVGESLPAIAFEGGLESGEAIETQNSGFDVFLTSPNSGFTLETLRVFKSVNGGAETQVGNDIDLNGAYSHTYDFTYNGSDPVGSKVTFRFEVEDNMGRMVSKSFEYTVVTLTQVVIKGGATEGTHPQFRPLNLELSLETRQPSVNVKELRIFKSVDGANEQQLGQTIALEAQPQQDYPFSHALTEAVNSKVTFRFELTDANDVKASRTYQATVAPARGDFRIAVISDLNSSFGSVSYEWQVDSIMQRIPRLWQPDMVVAGGDMVAGQQASLTAEQVAAMWNGFDAKVAQPLKDAGIPFAFTLGNHDAAPGMSTDRTVAKEYWEKPENAPAWHGVDMTNYPFYFSYKPTADSDIFFVSWEASSANIPAAQLEWVREQFSSPEARAAKFRFLVGHLPLYSVAQQYNSAGNILNNAAALQAMMEELDVHTYISGHHHAYYPGKHGSVEFLNAGAAGSGPRAYMGLDEVAPNTVTLMDVFLDQDTVVYTTYEIKEPIASNMRVFDDKRLPELMVGVNGYMIRRDVPVSGAGVGALSSYNQSNSRASEATGTVTATDMGDNIMISGSFSNLEGMLLADRGAVGLYQESYPKDGSLKLALNVETTDGRNGTFSGVLPANFSLKELFSTGNFYVLIKTDKYPAGEVRTQLYRATNVGPALPVISSHNSTDTYPIRNIKAIFPIQWNAAKDPEANAVTYTYQVAKDEQFSEVILEEAIGLGTSYSAQQEAWYALLGNAEDGAPITFYHRVVASDGKNVTVGAGQALQLTKNSEALTGPVTIPAPNFVYDCKTRDAEGNCIAAFGTLTADQGHGVVIDKYGRAWSVAYGSGIRIHRPDGTIFRDITANLSLNGQSHAVTAVRGIGIAHDGNILVVVRNTALYKLNVDTGAPMASWVSPARLDETNIGLTNPTSTNDGIVYVGSVTTNHNWILKESTTDPTKYDVLEDQFSLPGRLGTIRASAISPEGNNIYVPSSGGNRLFNYYSANGRNGWSLVETIALPNPQSYSVHAAGNNKVYAIANTSGNTPATLFMRDDTDPNQKLSWSLPLPHINGADLRGLALSKGEDTLYTTAANGTLYRYIIPTSGSGAERTLEDYIIAQTRPVNASGVATEAGKYVRVKGVVNSNNLSRAYLDFALTDAGKGIQVYKVSQGDMAAYTPTLGDSIAAIGLLRQYNGLLRLEVDSVRLIKTGEELVVPMEVTSLTEEMESYPVRLQRARLVDASQWTTGEGYVGFEVQVQTEAGVFPMLIPSNSPLYNMPAPQNGLQIDGIVQQFKIEAPYVSGYYLVPLSASAVTGVRKDEAANEVKVYPVPTSGMLSVQLPESIRKGAQVQVTDLFGKTIMVKDSVANNLVNLDISKLSNGVYLVIIHTPEGKVVRRVVKQ</sequence>
<dbReference type="InterPro" id="IPR018711">
    <property type="entry name" value="NAGPA"/>
</dbReference>
<dbReference type="Pfam" id="PF09992">
    <property type="entry name" value="NAGPA"/>
    <property type="match status" value="1"/>
</dbReference>
<evidence type="ECO:0000256" key="1">
    <source>
        <dbReference type="SAM" id="SignalP"/>
    </source>
</evidence>
<dbReference type="PANTHER" id="PTHR40446:SF2">
    <property type="entry name" value="N-ACETYLGLUCOSAMINE-1-PHOSPHODIESTER ALPHA-N-ACETYLGLUCOSAMINIDASE"/>
    <property type="match status" value="1"/>
</dbReference>
<evidence type="ECO:0000259" key="6">
    <source>
        <dbReference type="Pfam" id="PF25275"/>
    </source>
</evidence>
<dbReference type="Pfam" id="PF25275">
    <property type="entry name" value="Golvesin_C"/>
    <property type="match status" value="1"/>
</dbReference>
<dbReference type="Proteomes" id="UP001596405">
    <property type="component" value="Unassembled WGS sequence"/>
</dbReference>
<keyword evidence="1" id="KW-0732">Signal</keyword>
<gene>
    <name evidence="7" type="ORF">ACFQHR_00595</name>
</gene>
<keyword evidence="8" id="KW-1185">Reference proteome</keyword>
<dbReference type="GO" id="GO:0016798">
    <property type="term" value="F:hydrolase activity, acting on glycosyl bonds"/>
    <property type="evidence" value="ECO:0007669"/>
    <property type="project" value="UniProtKB-KW"/>
</dbReference>
<feature type="domain" description="CHRD" evidence="3">
    <location>
        <begin position="974"/>
        <end position="1084"/>
    </location>
</feature>